<dbReference type="OrthoDB" id="7693454at2759"/>
<accession>A0A8J2H0L1</accession>
<protein>
    <submittedName>
        <fullName evidence="1">Uncharacterized protein</fullName>
    </submittedName>
</protein>
<reference evidence="1" key="1">
    <citation type="submission" date="2021-04" db="EMBL/GenBank/DDBJ databases">
        <authorList>
            <person name="Chebbi M.A.C M."/>
        </authorList>
    </citation>
    <scope>NUCLEOTIDE SEQUENCE</scope>
</reference>
<proteinExistence type="predicted"/>
<dbReference type="AlphaFoldDB" id="A0A8J2H0L1"/>
<dbReference type="PANTHER" id="PTHR47890">
    <property type="entry name" value="LD24308P"/>
    <property type="match status" value="1"/>
</dbReference>
<sequence length="288" mass="33342">MDTDICELPADQEERYSWIVTGVRFELKDKMIHVQIEEGKLLPTGQIEKNSVHLVELGDFTYLTDVSGGGFTMQDGDSTVTLKEGTDYWFIRFGRRDVNLDIVHAREPDYVVTGLKVSRDPENDQSVQLDVHITPFDFKAGLLTPTSDKPSKWISYRDMPDHDKGYNKREWVDLKTAKFSPFKFYDNLPTEHDFAVTWFQHTYGYEEIGHNTVPFFDRQLVAPYPRVPLTGVSLYLRINDGDSGGFFAFNLLTYDISRYLNPTMSPENVELFKDKPENQIMNHFVELE</sequence>
<keyword evidence="2" id="KW-1185">Reference proteome</keyword>
<name>A0A8J2H0L1_COTCN</name>
<dbReference type="EMBL" id="CAJNRD030001117">
    <property type="protein sequence ID" value="CAG5076791.1"/>
    <property type="molecule type" value="Genomic_DNA"/>
</dbReference>
<dbReference type="PANTHER" id="PTHR47890:SF1">
    <property type="entry name" value="LD24308P"/>
    <property type="match status" value="1"/>
</dbReference>
<organism evidence="1 2">
    <name type="scientific">Cotesia congregata</name>
    <name type="common">Parasitoid wasp</name>
    <name type="synonym">Apanteles congregatus</name>
    <dbReference type="NCBI Taxonomy" id="51543"/>
    <lineage>
        <taxon>Eukaryota</taxon>
        <taxon>Metazoa</taxon>
        <taxon>Ecdysozoa</taxon>
        <taxon>Arthropoda</taxon>
        <taxon>Hexapoda</taxon>
        <taxon>Insecta</taxon>
        <taxon>Pterygota</taxon>
        <taxon>Neoptera</taxon>
        <taxon>Endopterygota</taxon>
        <taxon>Hymenoptera</taxon>
        <taxon>Apocrita</taxon>
        <taxon>Ichneumonoidea</taxon>
        <taxon>Braconidae</taxon>
        <taxon>Microgastrinae</taxon>
        <taxon>Cotesia</taxon>
    </lineage>
</organism>
<evidence type="ECO:0000313" key="2">
    <source>
        <dbReference type="Proteomes" id="UP000786811"/>
    </source>
</evidence>
<gene>
    <name evidence="1" type="ORF">HICCMSTLAB_LOCUS2279</name>
</gene>
<comment type="caution">
    <text evidence="1">The sequence shown here is derived from an EMBL/GenBank/DDBJ whole genome shotgun (WGS) entry which is preliminary data.</text>
</comment>
<evidence type="ECO:0000313" key="1">
    <source>
        <dbReference type="EMBL" id="CAG5076791.1"/>
    </source>
</evidence>
<dbReference type="Proteomes" id="UP000786811">
    <property type="component" value="Unassembled WGS sequence"/>
</dbReference>